<dbReference type="GO" id="GO:0004497">
    <property type="term" value="F:monooxygenase activity"/>
    <property type="evidence" value="ECO:0007669"/>
    <property type="project" value="TreeGrafter"/>
</dbReference>
<evidence type="ECO:0000313" key="3">
    <source>
        <dbReference type="Proteomes" id="UP000714618"/>
    </source>
</evidence>
<evidence type="ECO:0000256" key="1">
    <source>
        <dbReference type="ARBA" id="ARBA00006765"/>
    </source>
</evidence>
<sequence length="280" mass="32252">MPSIIELGAPDRKNGDLTVTGDSNALLSLLKDQISDFPPGKQYSIAIKEVPVTVERLPYYPKEGDRLQDPGTARANIAASNESPNGTSQDDWAQNHQHQTHVVYWDKDQDGIIWPLDTYRGCRAWGWNPILCLIATFLINVNLSYPTSPSWIPDPFFRIYISNLHKDKHGSDSMTYDNEGRFNLFAKYDRGNKGGLDAWDLVRMHKGQRMAMDFFGWSASFFEWLATYLLLWPEDGIMRKDDVRRIYDGSIFQFKADEYAEKKRHHGRTNRSIESRKKQA</sequence>
<reference evidence="2" key="1">
    <citation type="submission" date="2020-06" db="EMBL/GenBank/DDBJ databases">
        <authorList>
            <person name="Onetto C."/>
        </authorList>
    </citation>
    <scope>NUCLEOTIDE SEQUENCE</scope>
</reference>
<evidence type="ECO:0008006" key="4">
    <source>
        <dbReference type="Google" id="ProtNLM"/>
    </source>
</evidence>
<dbReference type="EMBL" id="CAIJEO010000009">
    <property type="protein sequence ID" value="CAD0098879.1"/>
    <property type="molecule type" value="Genomic_DNA"/>
</dbReference>
<keyword evidence="3" id="KW-1185">Reference proteome</keyword>
<dbReference type="Proteomes" id="UP000714618">
    <property type="component" value="Unassembled WGS sequence"/>
</dbReference>
<comment type="similarity">
    <text evidence="1">Belongs to the caleosin family.</text>
</comment>
<dbReference type="InterPro" id="IPR007736">
    <property type="entry name" value="Caleosin-related"/>
</dbReference>
<organism evidence="2 3">
    <name type="scientific">Aureobasidium mustum</name>
    <dbReference type="NCBI Taxonomy" id="2773714"/>
    <lineage>
        <taxon>Eukaryota</taxon>
        <taxon>Fungi</taxon>
        <taxon>Dikarya</taxon>
        <taxon>Ascomycota</taxon>
        <taxon>Pezizomycotina</taxon>
        <taxon>Dothideomycetes</taxon>
        <taxon>Dothideomycetidae</taxon>
        <taxon>Dothideales</taxon>
        <taxon>Saccotheciaceae</taxon>
        <taxon>Aureobasidium</taxon>
    </lineage>
</organism>
<dbReference type="GO" id="GO:0005509">
    <property type="term" value="F:calcium ion binding"/>
    <property type="evidence" value="ECO:0007669"/>
    <property type="project" value="TreeGrafter"/>
</dbReference>
<name>A0A9N8K3B2_9PEZI</name>
<proteinExistence type="inferred from homology"/>
<dbReference type="AlphaFoldDB" id="A0A9N8K3B2"/>
<accession>A0A9N8K3B2</accession>
<protein>
    <recommendedName>
        <fullName evidence="4">Caleosin-domain-containing protein</fullName>
    </recommendedName>
</protein>
<dbReference type="Pfam" id="PF05042">
    <property type="entry name" value="Caleosin"/>
    <property type="match status" value="1"/>
</dbReference>
<dbReference type="PANTHER" id="PTHR31495">
    <property type="entry name" value="PEROXYGENASE 3-RELATED"/>
    <property type="match status" value="1"/>
</dbReference>
<dbReference type="PANTHER" id="PTHR31495:SF0">
    <property type="entry name" value="BINDING PROTEIN CALEOSIN, PUTATIVE (AFU_ORTHOLOGUE AFUA_5G13750)-RELATED"/>
    <property type="match status" value="1"/>
</dbReference>
<gene>
    <name evidence="2" type="ORF">AWRI4233_LOCUS7703</name>
</gene>
<evidence type="ECO:0000313" key="2">
    <source>
        <dbReference type="EMBL" id="CAD0098879.1"/>
    </source>
</evidence>
<dbReference type="OrthoDB" id="640742at2759"/>
<comment type="caution">
    <text evidence="2">The sequence shown here is derived from an EMBL/GenBank/DDBJ whole genome shotgun (WGS) entry which is preliminary data.</text>
</comment>